<keyword evidence="5" id="KW-1133">Transmembrane helix</keyword>
<accession>A0A815ZUC8</accession>
<keyword evidence="2" id="KW-0813">Transport</keyword>
<dbReference type="Proteomes" id="UP000663877">
    <property type="component" value="Unassembled WGS sequence"/>
</dbReference>
<reference evidence="9" key="1">
    <citation type="submission" date="2021-02" db="EMBL/GenBank/DDBJ databases">
        <authorList>
            <person name="Nowell W R."/>
        </authorList>
    </citation>
    <scope>NUCLEOTIDE SEQUENCE</scope>
</reference>
<keyword evidence="3" id="KW-1003">Cell membrane</keyword>
<keyword evidence="8" id="KW-0407">Ion channel</keyword>
<evidence type="ECO:0000256" key="4">
    <source>
        <dbReference type="ARBA" id="ARBA00022692"/>
    </source>
</evidence>
<dbReference type="EMBL" id="CAJNOM010007938">
    <property type="protein sequence ID" value="CAF1677835.1"/>
    <property type="molecule type" value="Genomic_DNA"/>
</dbReference>
<evidence type="ECO:0000313" key="9">
    <source>
        <dbReference type="EMBL" id="CAF1589314.1"/>
    </source>
</evidence>
<dbReference type="AlphaFoldDB" id="A0A815ZUC8"/>
<gene>
    <name evidence="9" type="ORF">BJG266_LOCUS49479</name>
    <name evidence="10" type="ORF">QVE165_LOCUS66567</name>
</gene>
<proteinExistence type="predicted"/>
<evidence type="ECO:0000256" key="1">
    <source>
        <dbReference type="ARBA" id="ARBA00004651"/>
    </source>
</evidence>
<evidence type="ECO:0000256" key="3">
    <source>
        <dbReference type="ARBA" id="ARBA00022475"/>
    </source>
</evidence>
<comment type="caution">
    <text evidence="9">The sequence shown here is derived from an EMBL/GenBank/DDBJ whole genome shotgun (WGS) entry which is preliminary data.</text>
</comment>
<keyword evidence="7" id="KW-0472">Membrane</keyword>
<evidence type="ECO:0000256" key="7">
    <source>
        <dbReference type="ARBA" id="ARBA00023136"/>
    </source>
</evidence>
<dbReference type="EMBL" id="CAJNOI010007496">
    <property type="protein sequence ID" value="CAF1589314.1"/>
    <property type="molecule type" value="Genomic_DNA"/>
</dbReference>
<dbReference type="OrthoDB" id="5867527at2759"/>
<comment type="subcellular location">
    <subcellularLocation>
        <location evidence="1">Cell membrane</location>
        <topology evidence="1">Multi-pass membrane protein</topology>
    </subcellularLocation>
</comment>
<dbReference type="Proteomes" id="UP000663832">
    <property type="component" value="Unassembled WGS sequence"/>
</dbReference>
<organism evidence="9 12">
    <name type="scientific">Adineta steineri</name>
    <dbReference type="NCBI Taxonomy" id="433720"/>
    <lineage>
        <taxon>Eukaryota</taxon>
        <taxon>Metazoa</taxon>
        <taxon>Spiralia</taxon>
        <taxon>Gnathifera</taxon>
        <taxon>Rotifera</taxon>
        <taxon>Eurotatoria</taxon>
        <taxon>Bdelloidea</taxon>
        <taxon>Adinetida</taxon>
        <taxon>Adinetidae</taxon>
        <taxon>Adineta</taxon>
    </lineage>
</organism>
<keyword evidence="11" id="KW-1185">Reference proteome</keyword>
<name>A0A815ZUC8_9BILA</name>
<evidence type="ECO:0000313" key="12">
    <source>
        <dbReference type="Proteomes" id="UP000663877"/>
    </source>
</evidence>
<evidence type="ECO:0000313" key="10">
    <source>
        <dbReference type="EMBL" id="CAF1677835.1"/>
    </source>
</evidence>
<evidence type="ECO:0000256" key="5">
    <source>
        <dbReference type="ARBA" id="ARBA00022989"/>
    </source>
</evidence>
<dbReference type="Pfam" id="PF00876">
    <property type="entry name" value="Innexin"/>
    <property type="match status" value="1"/>
</dbReference>
<dbReference type="GO" id="GO:0034220">
    <property type="term" value="P:monoatomic ion transmembrane transport"/>
    <property type="evidence" value="ECO:0007669"/>
    <property type="project" value="UniProtKB-KW"/>
</dbReference>
<protein>
    <submittedName>
        <fullName evidence="9">Uncharacterized protein</fullName>
    </submittedName>
</protein>
<sequence length="56" mass="6665">MDILGLIRRLPEIVAYNKFDDDFFDRLNYSHTVAILTVFAIIVTNRQFSENQIKCW</sequence>
<dbReference type="InterPro" id="IPR000990">
    <property type="entry name" value="Innexin"/>
</dbReference>
<keyword evidence="4" id="KW-0812">Transmembrane</keyword>
<feature type="non-terminal residue" evidence="9">
    <location>
        <position position="56"/>
    </location>
</feature>
<evidence type="ECO:0000256" key="8">
    <source>
        <dbReference type="ARBA" id="ARBA00023303"/>
    </source>
</evidence>
<evidence type="ECO:0000313" key="11">
    <source>
        <dbReference type="Proteomes" id="UP000663832"/>
    </source>
</evidence>
<evidence type="ECO:0000256" key="2">
    <source>
        <dbReference type="ARBA" id="ARBA00022448"/>
    </source>
</evidence>
<dbReference type="GO" id="GO:0005886">
    <property type="term" value="C:plasma membrane"/>
    <property type="evidence" value="ECO:0007669"/>
    <property type="project" value="UniProtKB-SubCell"/>
</dbReference>
<keyword evidence="6" id="KW-0406">Ion transport</keyword>
<evidence type="ECO:0000256" key="6">
    <source>
        <dbReference type="ARBA" id="ARBA00023065"/>
    </source>
</evidence>